<protein>
    <submittedName>
        <fullName evidence="3">WxL domain-containing protein</fullName>
    </submittedName>
</protein>
<dbReference type="InterPro" id="IPR036116">
    <property type="entry name" value="FN3_sf"/>
</dbReference>
<sequence>TTPATTTPTITSGSKSVSFTLSKLNAKTKYYVRYRARNASNVWSAYSATREFKTKGVSLQISPPVFDQDTATATSIQLKEGTYTGDISQVDDDGEVFTESYNNGGIDKDWTKKVDDLEHTTTRDGSYSSRTISGLTPGTRYRGWVRLTDYEGDLTDLVSQQQGSKYYYFYTKNTLSNLSVPTLNSPTTENGATAEFTFDYQAAGDHPVQPAADPNDVKVYWSTDGSSFSEVGIDSGSPSVENFDIDTTSKTVSLKLGNMNADQTYYVKCSVINQAGESEETPTCSFTTNPRQSGLYISETPNFNFGVQEVSTRSIDAHLSEIFGTSDLSVKMENVRMNSNWSFAARLSPLQNQDGSNQQLTGAQISFNKQLRKTTDGESWLPVTQYFTGLSETSTVLPADNSTISLWETTNITEGQGKFKTNIEFDSVRLFIPGNIARKGELYEGKIEWLMLNEP</sequence>
<feature type="domain" description="Fibronectin type-III" evidence="2">
    <location>
        <begin position="1"/>
        <end position="57"/>
    </location>
</feature>
<name>A0ABS3HMG0_9ENTE</name>
<feature type="non-terminal residue" evidence="3">
    <location>
        <position position="1"/>
    </location>
</feature>
<keyword evidence="4" id="KW-1185">Reference proteome</keyword>
<organism evidence="3 4">
    <name type="scientific">Candidatus Enterococcus murrayae</name>
    <dbReference type="NCBI Taxonomy" id="2815321"/>
    <lineage>
        <taxon>Bacteria</taxon>
        <taxon>Bacillati</taxon>
        <taxon>Bacillota</taxon>
        <taxon>Bacilli</taxon>
        <taxon>Lactobacillales</taxon>
        <taxon>Enterococcaceae</taxon>
        <taxon>Enterococcus</taxon>
    </lineage>
</organism>
<dbReference type="InterPro" id="IPR013783">
    <property type="entry name" value="Ig-like_fold"/>
</dbReference>
<proteinExistence type="predicted"/>
<evidence type="ECO:0000313" key="4">
    <source>
        <dbReference type="Proteomes" id="UP000664495"/>
    </source>
</evidence>
<feature type="domain" description="Ig-like" evidence="1">
    <location>
        <begin position="181"/>
        <end position="285"/>
    </location>
</feature>
<accession>A0ABS3HMG0</accession>
<dbReference type="InterPro" id="IPR003961">
    <property type="entry name" value="FN3_dom"/>
</dbReference>
<dbReference type="RefSeq" id="WP_207110370.1">
    <property type="nucleotide sequence ID" value="NZ_JAFLVR010000068.1"/>
</dbReference>
<dbReference type="InterPro" id="IPR027994">
    <property type="entry name" value="WxL_dom"/>
</dbReference>
<dbReference type="Pfam" id="PF13731">
    <property type="entry name" value="WxL"/>
    <property type="match status" value="1"/>
</dbReference>
<gene>
    <name evidence="3" type="ORF">JZO85_20455</name>
</gene>
<dbReference type="Proteomes" id="UP000664495">
    <property type="component" value="Unassembled WGS sequence"/>
</dbReference>
<reference evidence="3 4" key="1">
    <citation type="submission" date="2021-03" db="EMBL/GenBank/DDBJ databases">
        <title>Enterococcal diversity collection.</title>
        <authorList>
            <person name="Gilmore M.S."/>
            <person name="Schwartzman J."/>
            <person name="Van Tyne D."/>
            <person name="Martin M."/>
            <person name="Earl A.M."/>
            <person name="Manson A.L."/>
            <person name="Straub T."/>
            <person name="Salamzade R."/>
            <person name="Saavedra J."/>
            <person name="Lebreton F."/>
            <person name="Prichula J."/>
            <person name="Schaufler K."/>
            <person name="Gaca A."/>
            <person name="Sgardioli B."/>
            <person name="Wagenaar J."/>
            <person name="Strong T."/>
        </authorList>
    </citation>
    <scope>NUCLEOTIDE SEQUENCE [LARGE SCALE GENOMIC DNA]</scope>
    <source>
        <strain evidence="3 4">MJM16</strain>
    </source>
</reference>
<dbReference type="Gene3D" id="2.60.40.10">
    <property type="entry name" value="Immunoglobulins"/>
    <property type="match status" value="2"/>
</dbReference>
<evidence type="ECO:0000259" key="1">
    <source>
        <dbReference type="PROSITE" id="PS50835"/>
    </source>
</evidence>
<comment type="caution">
    <text evidence="3">The sequence shown here is derived from an EMBL/GenBank/DDBJ whole genome shotgun (WGS) entry which is preliminary data.</text>
</comment>
<dbReference type="InterPro" id="IPR007110">
    <property type="entry name" value="Ig-like_dom"/>
</dbReference>
<dbReference type="PROSITE" id="PS50835">
    <property type="entry name" value="IG_LIKE"/>
    <property type="match status" value="1"/>
</dbReference>
<evidence type="ECO:0000259" key="2">
    <source>
        <dbReference type="PROSITE" id="PS50853"/>
    </source>
</evidence>
<dbReference type="EMBL" id="JAFLVR010000068">
    <property type="protein sequence ID" value="MBO0454639.1"/>
    <property type="molecule type" value="Genomic_DNA"/>
</dbReference>
<dbReference type="SUPFAM" id="SSF49265">
    <property type="entry name" value="Fibronectin type III"/>
    <property type="match status" value="1"/>
</dbReference>
<evidence type="ECO:0000313" key="3">
    <source>
        <dbReference type="EMBL" id="MBO0454639.1"/>
    </source>
</evidence>
<dbReference type="PROSITE" id="PS50853">
    <property type="entry name" value="FN3"/>
    <property type="match status" value="1"/>
</dbReference>